<dbReference type="Pfam" id="PF23071">
    <property type="entry name" value="DUF7044"/>
    <property type="match status" value="1"/>
</dbReference>
<organism evidence="3 4">
    <name type="scientific">Atta colombica</name>
    <dbReference type="NCBI Taxonomy" id="520822"/>
    <lineage>
        <taxon>Eukaryota</taxon>
        <taxon>Metazoa</taxon>
        <taxon>Ecdysozoa</taxon>
        <taxon>Arthropoda</taxon>
        <taxon>Hexapoda</taxon>
        <taxon>Insecta</taxon>
        <taxon>Pterygota</taxon>
        <taxon>Neoptera</taxon>
        <taxon>Endopterygota</taxon>
        <taxon>Hymenoptera</taxon>
        <taxon>Apocrita</taxon>
        <taxon>Aculeata</taxon>
        <taxon>Formicoidea</taxon>
        <taxon>Formicidae</taxon>
        <taxon>Myrmicinae</taxon>
        <taxon>Atta</taxon>
    </lineage>
</organism>
<reference evidence="3 4" key="1">
    <citation type="submission" date="2015-09" db="EMBL/GenBank/DDBJ databases">
        <title>Atta colombica WGS genome.</title>
        <authorList>
            <person name="Nygaard S."/>
            <person name="Hu H."/>
            <person name="Boomsma J."/>
            <person name="Zhang G."/>
        </authorList>
    </citation>
    <scope>NUCLEOTIDE SEQUENCE [LARGE SCALE GENOMIC DNA]</scope>
    <source>
        <strain evidence="3">Treedump-2</strain>
        <tissue evidence="3">Whole body</tissue>
    </source>
</reference>
<protein>
    <recommendedName>
        <fullName evidence="2">DUF7044 domain-containing protein</fullName>
    </recommendedName>
</protein>
<feature type="region of interest" description="Disordered" evidence="1">
    <location>
        <begin position="1"/>
        <end position="38"/>
    </location>
</feature>
<dbReference type="STRING" id="520822.A0A195AUS8"/>
<proteinExistence type="predicted"/>
<evidence type="ECO:0000313" key="4">
    <source>
        <dbReference type="Proteomes" id="UP000078540"/>
    </source>
</evidence>
<evidence type="ECO:0000259" key="2">
    <source>
        <dbReference type="Pfam" id="PF23071"/>
    </source>
</evidence>
<gene>
    <name evidence="3" type="ORF">ALC53_13882</name>
</gene>
<sequence>MNRNRRVVSGGKRHLSQPDSGAVLRRDARHRRRPSVATRRNEYISPVRRQGAEVYEHVSTCRTTKDKDRSREQAFVSRVKAKGRNRGERARERNLLDCLMEARWRRPGVVKVVDVEVPEYPRLNSDSGVDVSRERERLRTCVGCTFPEEWYGRWFQSGITDLVTVNGSEITSKGFCIEKNGDKFLVHDTHYYHWSSSILNRYFKIKVSKFLNLGTILDSKTLWDTGKSKVNVELRVILHLVPI</sequence>
<keyword evidence="4" id="KW-1185">Reference proteome</keyword>
<feature type="domain" description="DUF7044" evidence="2">
    <location>
        <begin position="143"/>
        <end position="189"/>
    </location>
</feature>
<name>A0A195AUS8_9HYME</name>
<dbReference type="EMBL" id="KQ976738">
    <property type="protein sequence ID" value="KYM75817.1"/>
    <property type="molecule type" value="Genomic_DNA"/>
</dbReference>
<evidence type="ECO:0000313" key="3">
    <source>
        <dbReference type="EMBL" id="KYM75817.1"/>
    </source>
</evidence>
<dbReference type="AlphaFoldDB" id="A0A195AUS8"/>
<evidence type="ECO:0000256" key="1">
    <source>
        <dbReference type="SAM" id="MobiDB-lite"/>
    </source>
</evidence>
<feature type="compositionally biased region" description="Basic residues" evidence="1">
    <location>
        <begin position="1"/>
        <end position="15"/>
    </location>
</feature>
<dbReference type="Proteomes" id="UP000078540">
    <property type="component" value="Unassembled WGS sequence"/>
</dbReference>
<dbReference type="InterPro" id="IPR055472">
    <property type="entry name" value="DUF7044"/>
</dbReference>
<accession>A0A195AUS8</accession>